<evidence type="ECO:0000313" key="2">
    <source>
        <dbReference type="Proteomes" id="UP000187012"/>
    </source>
</evidence>
<name>A0A1N7RZR0_9BURK</name>
<reference evidence="1 2" key="1">
    <citation type="submission" date="2016-12" db="EMBL/GenBank/DDBJ databases">
        <authorList>
            <person name="Song W.-J."/>
            <person name="Kurnit D.M."/>
        </authorList>
    </citation>
    <scope>NUCLEOTIDE SEQUENCE [LARGE SCALE GENOMIC DNA]</scope>
    <source>
        <strain evidence="1 2">STM7296</strain>
    </source>
</reference>
<dbReference type="EMBL" id="CYGX02000026">
    <property type="protein sequence ID" value="SIT40561.1"/>
    <property type="molecule type" value="Genomic_DNA"/>
</dbReference>
<dbReference type="AlphaFoldDB" id="A0A1N7RZR0"/>
<sequence>MKHTYDIQLAFTRKPFPPGPCDV</sequence>
<dbReference type="Proteomes" id="UP000187012">
    <property type="component" value="Unassembled WGS sequence"/>
</dbReference>
<gene>
    <name evidence="1" type="ORF">BN2475_260033</name>
</gene>
<organism evidence="1 2">
    <name type="scientific">Paraburkholderia ribeironis</name>
    <dbReference type="NCBI Taxonomy" id="1247936"/>
    <lineage>
        <taxon>Bacteria</taxon>
        <taxon>Pseudomonadati</taxon>
        <taxon>Pseudomonadota</taxon>
        <taxon>Betaproteobacteria</taxon>
        <taxon>Burkholderiales</taxon>
        <taxon>Burkholderiaceae</taxon>
        <taxon>Paraburkholderia</taxon>
    </lineage>
</organism>
<protein>
    <submittedName>
        <fullName evidence="1">Uncharacterized protein</fullName>
    </submittedName>
</protein>
<dbReference type="STRING" id="1247936.BN2475_260033"/>
<keyword evidence="2" id="KW-1185">Reference proteome</keyword>
<evidence type="ECO:0000313" key="1">
    <source>
        <dbReference type="EMBL" id="SIT40561.1"/>
    </source>
</evidence>
<accession>A0A1N7RZR0</accession>
<proteinExistence type="predicted"/>